<sequence length="167" mass="17968">MTSEDDRLLGSVRRIIRAVDLHSKRLERETGLTTPQVLVLRAIRDLGEVTTARIAGQVNLSQATVTTIVDRLVSRGLIERYRNVTDRRVVHSRLTETGDAALAKAPPLLDAIFLKALRDLPAGERHTIVTALERVAGLMGPAASTEPAPLIDLGGMPAPLASPQDAA</sequence>
<comment type="caution">
    <text evidence="2">The sequence shown here is derived from an EMBL/GenBank/DDBJ whole genome shotgun (WGS) entry which is preliminary data.</text>
</comment>
<dbReference type="Gene3D" id="1.10.10.10">
    <property type="entry name" value="Winged helix-like DNA-binding domain superfamily/Winged helix DNA-binding domain"/>
    <property type="match status" value="1"/>
</dbReference>
<dbReference type="InterPro" id="IPR036390">
    <property type="entry name" value="WH_DNA-bd_sf"/>
</dbReference>
<dbReference type="InterPro" id="IPR039422">
    <property type="entry name" value="MarR/SlyA-like"/>
</dbReference>
<evidence type="ECO:0000259" key="1">
    <source>
        <dbReference type="PROSITE" id="PS50995"/>
    </source>
</evidence>
<dbReference type="Pfam" id="PF01047">
    <property type="entry name" value="MarR"/>
    <property type="match status" value="1"/>
</dbReference>
<evidence type="ECO:0000313" key="2">
    <source>
        <dbReference type="EMBL" id="MFC3676541.1"/>
    </source>
</evidence>
<gene>
    <name evidence="2" type="ORF">ACFOOQ_13370</name>
</gene>
<dbReference type="RefSeq" id="WP_379727359.1">
    <property type="nucleotide sequence ID" value="NZ_JBHRYJ010000002.1"/>
</dbReference>
<dbReference type="EMBL" id="JBHRYJ010000002">
    <property type="protein sequence ID" value="MFC3676541.1"/>
    <property type="molecule type" value="Genomic_DNA"/>
</dbReference>
<dbReference type="Proteomes" id="UP001595711">
    <property type="component" value="Unassembled WGS sequence"/>
</dbReference>
<accession>A0ABV7VGA4</accession>
<dbReference type="PROSITE" id="PS50995">
    <property type="entry name" value="HTH_MARR_2"/>
    <property type="match status" value="1"/>
</dbReference>
<dbReference type="InterPro" id="IPR000835">
    <property type="entry name" value="HTH_MarR-typ"/>
</dbReference>
<name>A0ABV7VGA4_9PROT</name>
<dbReference type="SUPFAM" id="SSF46785">
    <property type="entry name" value="Winged helix' DNA-binding domain"/>
    <property type="match status" value="1"/>
</dbReference>
<dbReference type="InterPro" id="IPR036388">
    <property type="entry name" value="WH-like_DNA-bd_sf"/>
</dbReference>
<dbReference type="PANTHER" id="PTHR33164">
    <property type="entry name" value="TRANSCRIPTIONAL REGULATOR, MARR FAMILY"/>
    <property type="match status" value="1"/>
</dbReference>
<dbReference type="SMART" id="SM00347">
    <property type="entry name" value="HTH_MARR"/>
    <property type="match status" value="1"/>
</dbReference>
<reference evidence="3" key="1">
    <citation type="journal article" date="2019" name="Int. J. Syst. Evol. Microbiol.">
        <title>The Global Catalogue of Microorganisms (GCM) 10K type strain sequencing project: providing services to taxonomists for standard genome sequencing and annotation.</title>
        <authorList>
            <consortium name="The Broad Institute Genomics Platform"/>
            <consortium name="The Broad Institute Genome Sequencing Center for Infectious Disease"/>
            <person name="Wu L."/>
            <person name="Ma J."/>
        </authorList>
    </citation>
    <scope>NUCLEOTIDE SEQUENCE [LARGE SCALE GENOMIC DNA]</scope>
    <source>
        <strain evidence="3">KCTC 42182</strain>
    </source>
</reference>
<protein>
    <submittedName>
        <fullName evidence="2">MarR family winged helix-turn-helix transcriptional regulator</fullName>
    </submittedName>
</protein>
<keyword evidence="3" id="KW-1185">Reference proteome</keyword>
<evidence type="ECO:0000313" key="3">
    <source>
        <dbReference type="Proteomes" id="UP001595711"/>
    </source>
</evidence>
<proteinExistence type="predicted"/>
<feature type="domain" description="HTH marR-type" evidence="1">
    <location>
        <begin position="5"/>
        <end position="137"/>
    </location>
</feature>
<dbReference type="PRINTS" id="PR00598">
    <property type="entry name" value="HTHMARR"/>
</dbReference>
<organism evidence="2 3">
    <name type="scientific">Ferrovibrio xuzhouensis</name>
    <dbReference type="NCBI Taxonomy" id="1576914"/>
    <lineage>
        <taxon>Bacteria</taxon>
        <taxon>Pseudomonadati</taxon>
        <taxon>Pseudomonadota</taxon>
        <taxon>Alphaproteobacteria</taxon>
        <taxon>Rhodospirillales</taxon>
        <taxon>Rhodospirillaceae</taxon>
        <taxon>Ferrovibrio</taxon>
    </lineage>
</organism>
<dbReference type="PANTHER" id="PTHR33164:SF89">
    <property type="entry name" value="MARR FAMILY REGULATORY PROTEIN"/>
    <property type="match status" value="1"/>
</dbReference>